<dbReference type="EMBL" id="CP026538">
    <property type="protein sequence ID" value="QAZ68747.1"/>
    <property type="molecule type" value="Genomic_DNA"/>
</dbReference>
<dbReference type="GO" id="GO:0042773">
    <property type="term" value="P:ATP synthesis coupled electron transport"/>
    <property type="evidence" value="ECO:0007669"/>
    <property type="project" value="InterPro"/>
</dbReference>
<dbReference type="Proteomes" id="UP000293296">
    <property type="component" value="Chromosome"/>
</dbReference>
<name>A0A4P6HNC4_9BACT</name>
<feature type="transmembrane region" description="Helical" evidence="8">
    <location>
        <begin position="282"/>
        <end position="304"/>
    </location>
</feature>
<dbReference type="InterPro" id="IPR001750">
    <property type="entry name" value="ND/Mrp_TM"/>
</dbReference>
<feature type="transmembrane region" description="Helical" evidence="8">
    <location>
        <begin position="453"/>
        <end position="473"/>
    </location>
</feature>
<reference evidence="10 11" key="1">
    <citation type="submission" date="2018-02" db="EMBL/GenBank/DDBJ databases">
        <title>Genome sequence of Desulfovibrio carbinolicus DSM 3852.</title>
        <authorList>
            <person name="Wilbanks E."/>
            <person name="Skennerton C.T."/>
            <person name="Orphan V.J."/>
        </authorList>
    </citation>
    <scope>NUCLEOTIDE SEQUENCE [LARGE SCALE GENOMIC DNA]</scope>
    <source>
        <strain evidence="10 11">DSM 3852</strain>
    </source>
</reference>
<evidence type="ECO:0000256" key="4">
    <source>
        <dbReference type="ARBA" id="ARBA00022989"/>
    </source>
</evidence>
<feature type="transmembrane region" description="Helical" evidence="8">
    <location>
        <begin position="206"/>
        <end position="225"/>
    </location>
</feature>
<evidence type="ECO:0000256" key="3">
    <source>
        <dbReference type="ARBA" id="ARBA00022692"/>
    </source>
</evidence>
<feature type="transmembrane region" description="Helical" evidence="8">
    <location>
        <begin position="105"/>
        <end position="124"/>
    </location>
</feature>
<dbReference type="InterPro" id="IPR052175">
    <property type="entry name" value="ComplexI-like_HydComp"/>
</dbReference>
<evidence type="ECO:0000313" key="11">
    <source>
        <dbReference type="Proteomes" id="UP000293296"/>
    </source>
</evidence>
<evidence type="ECO:0000259" key="9">
    <source>
        <dbReference type="Pfam" id="PF00361"/>
    </source>
</evidence>
<evidence type="ECO:0000256" key="8">
    <source>
        <dbReference type="SAM" id="Phobius"/>
    </source>
</evidence>
<feature type="transmembrane region" description="Helical" evidence="8">
    <location>
        <begin position="64"/>
        <end position="84"/>
    </location>
</feature>
<accession>A0A4P6HNC4</accession>
<dbReference type="KEGG" id="dcb:C3Y92_16510"/>
<feature type="transmembrane region" description="Helical" evidence="8">
    <location>
        <begin position="316"/>
        <end position="335"/>
    </location>
</feature>
<evidence type="ECO:0000256" key="2">
    <source>
        <dbReference type="ARBA" id="ARBA00022475"/>
    </source>
</evidence>
<keyword evidence="5" id="KW-0560">Oxidoreductase</keyword>
<dbReference type="Pfam" id="PF00361">
    <property type="entry name" value="Proton_antipo_M"/>
    <property type="match status" value="1"/>
</dbReference>
<evidence type="ECO:0000256" key="6">
    <source>
        <dbReference type="ARBA" id="ARBA00023136"/>
    </source>
</evidence>
<keyword evidence="4 8" id="KW-1133">Transmembrane helix</keyword>
<feature type="transmembrane region" description="Helical" evidence="8">
    <location>
        <begin position="413"/>
        <end position="433"/>
    </location>
</feature>
<gene>
    <name evidence="10" type="ORF">C3Y92_16510</name>
</gene>
<feature type="transmembrane region" description="Helical" evidence="8">
    <location>
        <begin position="372"/>
        <end position="393"/>
    </location>
</feature>
<feature type="transmembrane region" description="Helical" evidence="8">
    <location>
        <begin position="130"/>
        <end position="151"/>
    </location>
</feature>
<sequence length="492" mass="51261">MLAALPLIPLLAGLMALALPADGPRRWLLVVVGCLHLTLVGTTWVHPPAPAYGGLLELDPLGQLFLTLASLLFTAAAFYAVGYLRHEGAVHEKRDFQDGATFINAPERVFSLCLCLFLSAMTVVCATRNLSVLWVGIEATTLSSAPLIYFHRHRRSLEATWKYLVICSVGIALALLGNILVSVAFYDPVAPAASMDLAELLPLAPGAAKPWLRAAFIFLLVGYGSKMGLAPMHNWLPDAHSQSPSLVSALLSGALLNCAFLGILRAVQILSPAGLGAFCGELLVLFGLISMVTAAVFIVGLGDYKRMLAYSSVEHMGILALGVGIGGGAAFGAMLHAVNHSLTKGALFLISGNILAVYHTRSCHDARGVSRALPITAALWTAGFLAICGSPPFGLFVSELAILQAMFAGGHGLAATIYVVALAVIFVGMATSVCRMVQGPLPPAVRHPGPERVLSVASPLALLAAALTLGLYVPKGLADVLARAAAAVSLGG</sequence>
<dbReference type="GO" id="GO:0005886">
    <property type="term" value="C:plasma membrane"/>
    <property type="evidence" value="ECO:0007669"/>
    <property type="project" value="UniProtKB-SubCell"/>
</dbReference>
<evidence type="ECO:0000313" key="10">
    <source>
        <dbReference type="EMBL" id="QAZ68747.1"/>
    </source>
</evidence>
<evidence type="ECO:0000256" key="1">
    <source>
        <dbReference type="ARBA" id="ARBA00004651"/>
    </source>
</evidence>
<organism evidence="10 11">
    <name type="scientific">Solidesulfovibrio carbinolicus</name>
    <dbReference type="NCBI Taxonomy" id="296842"/>
    <lineage>
        <taxon>Bacteria</taxon>
        <taxon>Pseudomonadati</taxon>
        <taxon>Thermodesulfobacteriota</taxon>
        <taxon>Desulfovibrionia</taxon>
        <taxon>Desulfovibrionales</taxon>
        <taxon>Desulfovibrionaceae</taxon>
        <taxon>Solidesulfovibrio</taxon>
    </lineage>
</organism>
<dbReference type="GO" id="GO:0008137">
    <property type="term" value="F:NADH dehydrogenase (ubiquinone) activity"/>
    <property type="evidence" value="ECO:0007669"/>
    <property type="project" value="InterPro"/>
</dbReference>
<dbReference type="OrthoDB" id="9805769at2"/>
<keyword evidence="6 8" id="KW-0472">Membrane</keyword>
<evidence type="ECO:0000256" key="7">
    <source>
        <dbReference type="RuleBase" id="RU000320"/>
    </source>
</evidence>
<proteinExistence type="predicted"/>
<keyword evidence="3 7" id="KW-0812">Transmembrane</keyword>
<evidence type="ECO:0000256" key="5">
    <source>
        <dbReference type="ARBA" id="ARBA00023002"/>
    </source>
</evidence>
<dbReference type="InterPro" id="IPR003918">
    <property type="entry name" value="NADH_UbQ_OxRdtase"/>
</dbReference>
<comment type="subcellular location">
    <subcellularLocation>
        <location evidence="1">Cell membrane</location>
        <topology evidence="1">Multi-pass membrane protein</topology>
    </subcellularLocation>
    <subcellularLocation>
        <location evidence="7">Membrane</location>
        <topology evidence="7">Multi-pass membrane protein</topology>
    </subcellularLocation>
</comment>
<dbReference type="RefSeq" id="WP_129354495.1">
    <property type="nucleotide sequence ID" value="NZ_CP026538.1"/>
</dbReference>
<feature type="transmembrane region" description="Helical" evidence="8">
    <location>
        <begin position="163"/>
        <end position="186"/>
    </location>
</feature>
<dbReference type="GO" id="GO:0016491">
    <property type="term" value="F:oxidoreductase activity"/>
    <property type="evidence" value="ECO:0007669"/>
    <property type="project" value="UniProtKB-KW"/>
</dbReference>
<keyword evidence="11" id="KW-1185">Reference proteome</keyword>
<feature type="transmembrane region" description="Helical" evidence="8">
    <location>
        <begin position="246"/>
        <end position="270"/>
    </location>
</feature>
<dbReference type="PRINTS" id="PR01437">
    <property type="entry name" value="NUOXDRDTASE4"/>
</dbReference>
<protein>
    <submittedName>
        <fullName evidence="10">NADH dehydrogenase FAD-containing subunit</fullName>
    </submittedName>
</protein>
<feature type="domain" description="NADH:quinone oxidoreductase/Mrp antiporter transmembrane" evidence="9">
    <location>
        <begin position="129"/>
        <end position="421"/>
    </location>
</feature>
<dbReference type="PANTHER" id="PTHR42682">
    <property type="entry name" value="HYDROGENASE-4 COMPONENT F"/>
    <property type="match status" value="1"/>
</dbReference>
<dbReference type="AlphaFoldDB" id="A0A4P6HNC4"/>
<keyword evidence="2" id="KW-1003">Cell membrane</keyword>
<dbReference type="PANTHER" id="PTHR42682:SF5">
    <property type="entry name" value="HYDROGENASE-4 COMPONENT F"/>
    <property type="match status" value="1"/>
</dbReference>